<evidence type="ECO:0000256" key="1">
    <source>
        <dbReference type="SAM" id="MobiDB-lite"/>
    </source>
</evidence>
<dbReference type="PANTHER" id="PTHR43682:SF1">
    <property type="entry name" value="LACTATE UTILIZATION PROTEIN C"/>
    <property type="match status" value="1"/>
</dbReference>
<proteinExistence type="predicted"/>
<dbReference type="SUPFAM" id="SSF100950">
    <property type="entry name" value="NagB/RpiA/CoA transferase-like"/>
    <property type="match status" value="1"/>
</dbReference>
<dbReference type="RefSeq" id="WP_025863365.1">
    <property type="nucleotide sequence ID" value="NZ_BLAX01000001.1"/>
</dbReference>
<sequence>MKNPNAREQILDRIKNSAHRQRNEQNGITGKAQKKPSPVFPVSDLTLTEQFQQELEKIQGTFHSVKNREELLNTLNKLHDNYRWPFVFCRDNELTEILKDAGLEVTSNMQRFPETEAALTGCEWLIAETGGVLVHSGSTSGRKLHFFPAVHMVVATPMQLVRTLEEALIRMEEQYGENLPSQITHIAGPSRTADIEKTLVMGAHGPKALHVLLTEYE</sequence>
<dbReference type="PANTHER" id="PTHR43682">
    <property type="entry name" value="LACTATE UTILIZATION PROTEIN C"/>
    <property type="match status" value="1"/>
</dbReference>
<feature type="region of interest" description="Disordered" evidence="1">
    <location>
        <begin position="15"/>
        <end position="39"/>
    </location>
</feature>
<accession>A0A5M4AXD7</accession>
<reference evidence="3 4" key="1">
    <citation type="submission" date="2019-10" db="EMBL/GenBank/DDBJ databases">
        <title>Prolixibacter strains distinguished by the presence of nitrate reductase genes were adept at nitrate-dependent anaerobic corrosion of metallic iron and carbon steel.</title>
        <authorList>
            <person name="Iino T."/>
            <person name="Shono N."/>
            <person name="Ito K."/>
            <person name="Nakamura R."/>
            <person name="Sueoka K."/>
            <person name="Harayama S."/>
            <person name="Ohkuma M."/>
        </authorList>
    </citation>
    <scope>NUCLEOTIDE SEQUENCE [LARGE SCALE GENOMIC DNA]</scope>
    <source>
        <strain evidence="3 4">JCM 13498</strain>
    </source>
</reference>
<dbReference type="InterPro" id="IPR037171">
    <property type="entry name" value="NagB/RpiA_transferase-like"/>
</dbReference>
<dbReference type="Proteomes" id="UP000391834">
    <property type="component" value="Unassembled WGS sequence"/>
</dbReference>
<dbReference type="InterPro" id="IPR003741">
    <property type="entry name" value="LUD_dom"/>
</dbReference>
<dbReference type="OrthoDB" id="9794157at2"/>
<dbReference type="Pfam" id="PF02589">
    <property type="entry name" value="LUD_dom"/>
    <property type="match status" value="1"/>
</dbReference>
<evidence type="ECO:0000313" key="4">
    <source>
        <dbReference type="Proteomes" id="UP000391834"/>
    </source>
</evidence>
<gene>
    <name evidence="3" type="ORF">PbJCM13498_10000</name>
</gene>
<comment type="caution">
    <text evidence="3">The sequence shown here is derived from an EMBL/GenBank/DDBJ whole genome shotgun (WGS) entry which is preliminary data.</text>
</comment>
<name>A0A5M4AXD7_9BACT</name>
<organism evidence="3 4">
    <name type="scientific">Prolixibacter bellariivorans</name>
    <dbReference type="NCBI Taxonomy" id="314319"/>
    <lineage>
        <taxon>Bacteria</taxon>
        <taxon>Pseudomonadati</taxon>
        <taxon>Bacteroidota</taxon>
        <taxon>Bacteroidia</taxon>
        <taxon>Marinilabiliales</taxon>
        <taxon>Prolixibacteraceae</taxon>
        <taxon>Prolixibacter</taxon>
    </lineage>
</organism>
<dbReference type="InterPro" id="IPR024185">
    <property type="entry name" value="FTHF_cligase-like_sf"/>
</dbReference>
<feature type="domain" description="LUD" evidence="2">
    <location>
        <begin position="49"/>
        <end position="213"/>
    </location>
</feature>
<protein>
    <recommendedName>
        <fullName evidence="2">LUD domain-containing protein</fullName>
    </recommendedName>
</protein>
<dbReference type="AlphaFoldDB" id="A0A5M4AXD7"/>
<dbReference type="EMBL" id="BLAX01000001">
    <property type="protein sequence ID" value="GET32137.1"/>
    <property type="molecule type" value="Genomic_DNA"/>
</dbReference>
<evidence type="ECO:0000259" key="2">
    <source>
        <dbReference type="Pfam" id="PF02589"/>
    </source>
</evidence>
<evidence type="ECO:0000313" key="3">
    <source>
        <dbReference type="EMBL" id="GET32137.1"/>
    </source>
</evidence>
<keyword evidence="4" id="KW-1185">Reference proteome</keyword>
<dbReference type="Gene3D" id="3.40.50.10420">
    <property type="entry name" value="NagB/RpiA/CoA transferase-like"/>
    <property type="match status" value="1"/>
</dbReference>